<keyword evidence="1" id="KW-0175">Coiled coil</keyword>
<dbReference type="OrthoDB" id="2657915at2"/>
<dbReference type="PROSITE" id="PS51257">
    <property type="entry name" value="PROKAR_LIPOPROTEIN"/>
    <property type="match status" value="1"/>
</dbReference>
<comment type="caution">
    <text evidence="2">The sequence shown here is derived from an EMBL/GenBank/DDBJ whole genome shotgun (WGS) entry which is preliminary data.</text>
</comment>
<keyword evidence="3" id="KW-1185">Reference proteome</keyword>
<protein>
    <submittedName>
        <fullName evidence="2">Uncharacterized protein</fullName>
    </submittedName>
</protein>
<gene>
    <name evidence="2" type="ORF">EDM56_05905</name>
</gene>
<reference evidence="2 3" key="1">
    <citation type="submission" date="2018-10" db="EMBL/GenBank/DDBJ databases">
        <title>Phylogenomics of Brevibacillus.</title>
        <authorList>
            <person name="Dunlap C."/>
        </authorList>
    </citation>
    <scope>NUCLEOTIDE SEQUENCE [LARGE SCALE GENOMIC DNA]</scope>
    <source>
        <strain evidence="2 3">JCM 15716</strain>
    </source>
</reference>
<evidence type="ECO:0000256" key="1">
    <source>
        <dbReference type="SAM" id="Coils"/>
    </source>
</evidence>
<dbReference type="RefSeq" id="WP_122916969.1">
    <property type="nucleotide sequence ID" value="NZ_RHHQ01000006.1"/>
</dbReference>
<evidence type="ECO:0000313" key="3">
    <source>
        <dbReference type="Proteomes" id="UP000271031"/>
    </source>
</evidence>
<accession>A0A3M8DVV9</accession>
<dbReference type="Proteomes" id="UP000271031">
    <property type="component" value="Unassembled WGS sequence"/>
</dbReference>
<dbReference type="AlphaFoldDB" id="A0A3M8DVV9"/>
<organism evidence="2 3">
    <name type="scientific">Brevibacillus fluminis</name>
    <dbReference type="NCBI Taxonomy" id="511487"/>
    <lineage>
        <taxon>Bacteria</taxon>
        <taxon>Bacillati</taxon>
        <taxon>Bacillota</taxon>
        <taxon>Bacilli</taxon>
        <taxon>Bacillales</taxon>
        <taxon>Paenibacillaceae</taxon>
        <taxon>Brevibacillus</taxon>
    </lineage>
</organism>
<proteinExistence type="predicted"/>
<feature type="coiled-coil region" evidence="1">
    <location>
        <begin position="248"/>
        <end position="275"/>
    </location>
</feature>
<dbReference type="EMBL" id="RHHQ01000006">
    <property type="protein sequence ID" value="RNB91117.1"/>
    <property type="molecule type" value="Genomic_DNA"/>
</dbReference>
<name>A0A3M8DVV9_9BACL</name>
<evidence type="ECO:0000313" key="2">
    <source>
        <dbReference type="EMBL" id="RNB91117.1"/>
    </source>
</evidence>
<sequence>MRSFRFIMPVLMLGLFAIIVAGCGQKVPAKDALKAAAQQQTTLNSYSFSGNLTLRVDSKSDELNNDPEAKMFLEALKNTKIAYHGATSVEPLQTELVLDATVPLQDVSMNFTMPIVMNQDKLWVKIPALSMIPELNHLSGKYVEIDYKELSKLSGQPVNYSVDPKAQRELSSKVLDIFFKDLGTDYFTDVTKEEAALPSDVQADQVVKFALTNETLEPFAKTLLGTTLPQIIDAVAQSEMAKEMNMTPEQATQAKEQLQTAIKELEANKDWKKTLQIKKANWLFGVEKDGISYQKMDLDITLTPPNEPGSLDFGITMDQKVTNKNVAPKWEIGTPKAEEVIKFMELMGQMMAN</sequence>